<comment type="caution">
    <text evidence="2">The sequence shown here is derived from an EMBL/GenBank/DDBJ whole genome shotgun (WGS) entry which is preliminary data.</text>
</comment>
<sequence>MGNLIYRIAAIITVALGTALTVFALMAAYRTDDDWARMLFTLGMPASLLLPALGALLAAIGVAMFIHALRAMEREG</sequence>
<feature type="transmembrane region" description="Helical" evidence="1">
    <location>
        <begin position="49"/>
        <end position="69"/>
    </location>
</feature>
<feature type="transmembrane region" description="Helical" evidence="1">
    <location>
        <begin position="7"/>
        <end position="29"/>
    </location>
</feature>
<keyword evidence="1" id="KW-0472">Membrane</keyword>
<dbReference type="Proteomes" id="UP001598130">
    <property type="component" value="Unassembled WGS sequence"/>
</dbReference>
<gene>
    <name evidence="2" type="ORF">OCL97_16300</name>
</gene>
<proteinExistence type="predicted"/>
<evidence type="ECO:0000313" key="3">
    <source>
        <dbReference type="Proteomes" id="UP001598130"/>
    </source>
</evidence>
<protein>
    <submittedName>
        <fullName evidence="2">Uncharacterized protein</fullName>
    </submittedName>
</protein>
<dbReference type="RefSeq" id="WP_305704907.1">
    <property type="nucleotide sequence ID" value="NZ_JAOTJD010000034.1"/>
</dbReference>
<keyword evidence="1" id="KW-0812">Transmembrane</keyword>
<reference evidence="2 3" key="1">
    <citation type="submission" date="2022-09" db="EMBL/GenBank/DDBJ databases">
        <title>New species of Phenylobacterium.</title>
        <authorList>
            <person name="Mieszkin S."/>
        </authorList>
    </citation>
    <scope>NUCLEOTIDE SEQUENCE [LARGE SCALE GENOMIC DNA]</scope>
    <source>
        <strain evidence="2 3">HK31-G</strain>
    </source>
</reference>
<dbReference type="EMBL" id="JAOTJD010000034">
    <property type="protein sequence ID" value="MFD3265520.1"/>
    <property type="molecule type" value="Genomic_DNA"/>
</dbReference>
<accession>A0ABW6CUK9</accession>
<keyword evidence="3" id="KW-1185">Reference proteome</keyword>
<name>A0ABW6CUK9_9CAUL</name>
<organism evidence="2 3">
    <name type="scientific">Phenylobacterium ferrooxidans</name>
    <dbReference type="NCBI Taxonomy" id="2982689"/>
    <lineage>
        <taxon>Bacteria</taxon>
        <taxon>Pseudomonadati</taxon>
        <taxon>Pseudomonadota</taxon>
        <taxon>Alphaproteobacteria</taxon>
        <taxon>Caulobacterales</taxon>
        <taxon>Caulobacteraceae</taxon>
        <taxon>Phenylobacterium</taxon>
    </lineage>
</organism>
<keyword evidence="1" id="KW-1133">Transmembrane helix</keyword>
<evidence type="ECO:0000313" key="2">
    <source>
        <dbReference type="EMBL" id="MFD3265520.1"/>
    </source>
</evidence>
<evidence type="ECO:0000256" key="1">
    <source>
        <dbReference type="SAM" id="Phobius"/>
    </source>
</evidence>